<reference evidence="4" key="2">
    <citation type="submission" date="2021-04" db="EMBL/GenBank/DDBJ databases">
        <authorList>
            <person name="Gilroy R."/>
        </authorList>
    </citation>
    <scope>NUCLEOTIDE SEQUENCE</scope>
    <source>
        <strain evidence="4">ChiW4-1371</strain>
    </source>
</reference>
<dbReference type="InterPro" id="IPR042229">
    <property type="entry name" value="Listeria/Bacterioides_rpt_sf"/>
</dbReference>
<dbReference type="InterPro" id="IPR038765">
    <property type="entry name" value="Papain-like_cys_pep_sf"/>
</dbReference>
<dbReference type="Proteomes" id="UP000824176">
    <property type="component" value="Unassembled WGS sequence"/>
</dbReference>
<dbReference type="Pfam" id="PF09028">
    <property type="entry name" value="Mac-1"/>
    <property type="match status" value="1"/>
</dbReference>
<comment type="subcellular location">
    <subcellularLocation>
        <location evidence="1">Cell envelope</location>
    </subcellularLocation>
</comment>
<dbReference type="Gene3D" id="3.90.70.10">
    <property type="entry name" value="Cysteine proteinases"/>
    <property type="match status" value="1"/>
</dbReference>
<dbReference type="NCBIfam" id="TIGR02543">
    <property type="entry name" value="List_Bact_rpt"/>
    <property type="match status" value="1"/>
</dbReference>
<dbReference type="EC" id="3.4.22.-" evidence="4"/>
<evidence type="ECO:0000313" key="4">
    <source>
        <dbReference type="EMBL" id="HIZ90116.1"/>
    </source>
</evidence>
<evidence type="ECO:0000259" key="3">
    <source>
        <dbReference type="Pfam" id="PF09028"/>
    </source>
</evidence>
<keyword evidence="4" id="KW-0378">Hydrolase</keyword>
<dbReference type="Gene3D" id="2.60.40.4270">
    <property type="entry name" value="Listeria-Bacteroides repeat domain"/>
    <property type="match status" value="3"/>
</dbReference>
<accession>A0A9D2GW89</accession>
<dbReference type="InterPro" id="IPR013378">
    <property type="entry name" value="InlB-like_B-rpt"/>
</dbReference>
<sequence length="607" mass="67443">MSSLSADNGSQLVLPANSFMRDGYIFIGWGLTSNGNPLYTDGQTIEVSKDLELYALWMKFDSSSVSGDSSGSIDTGDIETGDTGSGESGDGSSDLPDVSEDKYTITFNSNNGEGFIPQIEFVSGNSFTLPSNEYYRVGFTFEGWSLSAGGPVEYKDNAVVNFNKSVTLYAVWKQLASYTITFHSNTNGNYSESVIVTPTSNGVKFPANKFNNGNLKFVGWSKVKGASNGDYQDEAVVYDISSDMNLYAVWDSNPVVISFDLKGGSGTANPIYAKAGDKIYLPTPDVYRDGYRLKGAYANSLDLDTRSFGQEYIVTKDVTFYVLWIALDKAPEAAFGGNSDTYRDIDVWVKGVNILKEDWIESWSKGDYYAVRKDYSGWYDTTQGHTNLCWAVASSNVLHWWHDINKDNVENYFNHYAQSDAVRPKTKYLGWGKSEIFDYYLSIWPNKGYYIDRSFEWYFLGIDGRKGGAFYKDVFGDNYNLLLSYPLLKQKSFNEGMDKAFKEGRGIIAGEVNGFGPHATTIWGAHFDKSGLIDKIYLSDSGTESGNNSPSGYETGIISIDVVYDDITGSVYMRNSMGGKIPLTAIYTLSNGQAEWEEYFKTHLPVK</sequence>
<comment type="caution">
    <text evidence="4">The sequence shown here is derived from an EMBL/GenBank/DDBJ whole genome shotgun (WGS) entry which is preliminary data.</text>
</comment>
<dbReference type="AlphaFoldDB" id="A0A9D2GW89"/>
<dbReference type="GO" id="GO:0030313">
    <property type="term" value="C:cell envelope"/>
    <property type="evidence" value="ECO:0007669"/>
    <property type="project" value="UniProtKB-SubCell"/>
</dbReference>
<feature type="region of interest" description="Disordered" evidence="2">
    <location>
        <begin position="63"/>
        <end position="98"/>
    </location>
</feature>
<evidence type="ECO:0000256" key="2">
    <source>
        <dbReference type="SAM" id="MobiDB-lite"/>
    </source>
</evidence>
<feature type="compositionally biased region" description="Low complexity" evidence="2">
    <location>
        <begin position="63"/>
        <end position="75"/>
    </location>
</feature>
<feature type="domain" description="Ig protease IdeS" evidence="3">
    <location>
        <begin position="368"/>
        <end position="416"/>
    </location>
</feature>
<name>A0A9D2GW89_9BACT</name>
<protein>
    <submittedName>
        <fullName evidence="4">IdeS/Mac family cysteine endopeptidase</fullName>
        <ecNumber evidence="4">3.4.22.-</ecNumber>
    </submittedName>
</protein>
<evidence type="ECO:0000313" key="5">
    <source>
        <dbReference type="Proteomes" id="UP000824176"/>
    </source>
</evidence>
<dbReference type="GO" id="GO:0008233">
    <property type="term" value="F:peptidase activity"/>
    <property type="evidence" value="ECO:0007669"/>
    <property type="project" value="InterPro"/>
</dbReference>
<reference evidence="4" key="1">
    <citation type="journal article" date="2021" name="PeerJ">
        <title>Extensive microbial diversity within the chicken gut microbiome revealed by metagenomics and culture.</title>
        <authorList>
            <person name="Gilroy R."/>
            <person name="Ravi A."/>
            <person name="Getino M."/>
            <person name="Pursley I."/>
            <person name="Horton D.L."/>
            <person name="Alikhan N.F."/>
            <person name="Baker D."/>
            <person name="Gharbi K."/>
            <person name="Hall N."/>
            <person name="Watson M."/>
            <person name="Adriaenssens E.M."/>
            <person name="Foster-Nyarko E."/>
            <person name="Jarju S."/>
            <person name="Secka A."/>
            <person name="Antonio M."/>
            <person name="Oren A."/>
            <person name="Chaudhuri R.R."/>
            <person name="La Ragione R."/>
            <person name="Hildebrand F."/>
            <person name="Pallen M.J."/>
        </authorList>
    </citation>
    <scope>NUCLEOTIDE SEQUENCE</scope>
    <source>
        <strain evidence="4">ChiW4-1371</strain>
    </source>
</reference>
<dbReference type="Pfam" id="PF09479">
    <property type="entry name" value="Flg_new"/>
    <property type="match status" value="4"/>
</dbReference>
<dbReference type="EMBL" id="DXAQ01000138">
    <property type="protein sequence ID" value="HIZ90116.1"/>
    <property type="molecule type" value="Genomic_DNA"/>
</dbReference>
<dbReference type="SUPFAM" id="SSF54001">
    <property type="entry name" value="Cysteine proteinases"/>
    <property type="match status" value="1"/>
</dbReference>
<organism evidence="4 5">
    <name type="scientific">Candidatus Mucispirillum faecigallinarum</name>
    <dbReference type="NCBI Taxonomy" id="2838699"/>
    <lineage>
        <taxon>Bacteria</taxon>
        <taxon>Pseudomonadati</taxon>
        <taxon>Deferribacterota</taxon>
        <taxon>Deferribacteres</taxon>
        <taxon>Deferribacterales</taxon>
        <taxon>Mucispirillaceae</taxon>
        <taxon>Mucispirillum</taxon>
    </lineage>
</organism>
<evidence type="ECO:0000256" key="1">
    <source>
        <dbReference type="ARBA" id="ARBA00004196"/>
    </source>
</evidence>
<dbReference type="InterPro" id="IPR015117">
    <property type="entry name" value="IdeS"/>
</dbReference>
<gene>
    <name evidence="4" type="ORF">H9804_09215</name>
</gene>
<proteinExistence type="predicted"/>